<evidence type="ECO:0000313" key="4">
    <source>
        <dbReference type="Proteomes" id="UP001516061"/>
    </source>
</evidence>
<organism evidence="3 4">
    <name type="scientific">Sphaerotilus uruguayifluvii</name>
    <dbReference type="NCBI Taxonomy" id="2735897"/>
    <lineage>
        <taxon>Bacteria</taxon>
        <taxon>Pseudomonadati</taxon>
        <taxon>Pseudomonadota</taxon>
        <taxon>Betaproteobacteria</taxon>
        <taxon>Burkholderiales</taxon>
        <taxon>Sphaerotilaceae</taxon>
        <taxon>Sphaerotilus</taxon>
    </lineage>
</organism>
<dbReference type="Proteomes" id="UP001516061">
    <property type="component" value="Unassembled WGS sequence"/>
</dbReference>
<dbReference type="RefSeq" id="WP_173807581.1">
    <property type="nucleotide sequence ID" value="NZ_JABSNM010000033.1"/>
</dbReference>
<comment type="caution">
    <text evidence="3">The sequence shown here is derived from an EMBL/GenBank/DDBJ whole genome shotgun (WGS) entry which is preliminary data.</text>
</comment>
<protein>
    <submittedName>
        <fullName evidence="3">Outer membrane murein-binding lipoprotein Lpp</fullName>
    </submittedName>
</protein>
<evidence type="ECO:0000256" key="1">
    <source>
        <dbReference type="SAM" id="Coils"/>
    </source>
</evidence>
<keyword evidence="3" id="KW-0449">Lipoprotein</keyword>
<proteinExistence type="predicted"/>
<dbReference type="EMBL" id="JABSNM010000033">
    <property type="protein sequence ID" value="NRT58569.1"/>
    <property type="molecule type" value="Genomic_DNA"/>
</dbReference>
<keyword evidence="4" id="KW-1185">Reference proteome</keyword>
<evidence type="ECO:0000256" key="2">
    <source>
        <dbReference type="SAM" id="Phobius"/>
    </source>
</evidence>
<keyword evidence="2" id="KW-0472">Membrane</keyword>
<keyword evidence="2" id="KW-0812">Transmembrane</keyword>
<gene>
    <name evidence="3" type="ORF">HNQ01_004338</name>
</gene>
<name>A0ABX2GAE8_9BURK</name>
<evidence type="ECO:0000313" key="3">
    <source>
        <dbReference type="EMBL" id="NRT58569.1"/>
    </source>
</evidence>
<keyword evidence="1" id="KW-0175">Coiled coil</keyword>
<sequence length="267" mass="29642">MRADPMRSMKMMGRVLLACGWLVPALVAWHRLLDYLNDDLARLHFKSPSTLLPVPDINEAPNIAEARRWMLVAAVWLGAAILGGCMSWYRARSERMLAGAPADLPSPALQAQHVELARQMETLTRQVEACRESLVGEYGRVQAMGAATDDSLRDRFERLEQRLSGLDTALQRSGEQLGQQIGHQFGDLRERMSGSTNQSNFGDLATGPMPLLAGEGSADDLRRLRDLVLNLSDLQANLRLEQRQLRQRLRDLPDAQAGARGRPPKAA</sequence>
<accession>A0ABX2GAE8</accession>
<reference evidence="3 4" key="1">
    <citation type="submission" date="2020-05" db="EMBL/GenBank/DDBJ databases">
        <title>Genomic Encyclopedia of Type Strains, Phase IV (KMG-V): Genome sequencing to study the core and pangenomes of soil and plant-associated prokaryotes.</title>
        <authorList>
            <person name="Whitman W."/>
        </authorList>
    </citation>
    <scope>NUCLEOTIDE SEQUENCE [LARGE SCALE GENOMIC DNA]</scope>
    <source>
        <strain evidence="3 4">C29</strain>
    </source>
</reference>
<feature type="coiled-coil region" evidence="1">
    <location>
        <begin position="224"/>
        <end position="251"/>
    </location>
</feature>
<feature type="transmembrane region" description="Helical" evidence="2">
    <location>
        <begin position="69"/>
        <end position="89"/>
    </location>
</feature>
<keyword evidence="2" id="KW-1133">Transmembrane helix</keyword>